<dbReference type="EMBL" id="BCWF01000019">
    <property type="protein sequence ID" value="GAT25173.1"/>
    <property type="molecule type" value="Genomic_DNA"/>
</dbReference>
<name>A0A146FIM4_ASPKA</name>
<dbReference type="AlphaFoldDB" id="A0A146FIM4"/>
<evidence type="ECO:0000313" key="1">
    <source>
        <dbReference type="EMBL" id="GAT25173.1"/>
    </source>
</evidence>
<gene>
    <name evidence="1" type="ORF">RIB2604_01901250</name>
</gene>
<dbReference type="Proteomes" id="UP000075230">
    <property type="component" value="Unassembled WGS sequence"/>
</dbReference>
<comment type="caution">
    <text evidence="1">The sequence shown here is derived from an EMBL/GenBank/DDBJ whole genome shotgun (WGS) entry which is preliminary data.</text>
</comment>
<organism evidence="1 2">
    <name type="scientific">Aspergillus kawachii</name>
    <name type="common">White koji mold</name>
    <name type="synonym">Aspergillus awamori var. kawachi</name>
    <dbReference type="NCBI Taxonomy" id="1069201"/>
    <lineage>
        <taxon>Eukaryota</taxon>
        <taxon>Fungi</taxon>
        <taxon>Dikarya</taxon>
        <taxon>Ascomycota</taxon>
        <taxon>Pezizomycotina</taxon>
        <taxon>Eurotiomycetes</taxon>
        <taxon>Eurotiomycetidae</taxon>
        <taxon>Eurotiales</taxon>
        <taxon>Aspergillaceae</taxon>
        <taxon>Aspergillus</taxon>
        <taxon>Aspergillus subgen. Circumdati</taxon>
    </lineage>
</organism>
<evidence type="ECO:0000313" key="2">
    <source>
        <dbReference type="Proteomes" id="UP000075230"/>
    </source>
</evidence>
<sequence length="64" mass="6884">MPLAAGDPNNETVRYSISSQFIAALDGNAESIIQTTSPSVKPSAVSTKPQRRETYLNLTTIISM</sequence>
<protein>
    <submittedName>
        <fullName evidence="1">Nitrite reductase NiiA</fullName>
    </submittedName>
</protein>
<reference evidence="1 2" key="1">
    <citation type="journal article" date="2016" name="DNA Res.">
        <title>Genome sequence of Aspergillus luchuensis NBRC 4314.</title>
        <authorList>
            <person name="Yamada O."/>
            <person name="Machida M."/>
            <person name="Hosoyama A."/>
            <person name="Goto M."/>
            <person name="Takahashi T."/>
            <person name="Futagami T."/>
            <person name="Yamagata Y."/>
            <person name="Takeuchi M."/>
            <person name="Kobayashi T."/>
            <person name="Koike H."/>
            <person name="Abe K."/>
            <person name="Asai K."/>
            <person name="Arita M."/>
            <person name="Fujita N."/>
            <person name="Fukuda K."/>
            <person name="Higa K."/>
            <person name="Horikawa H."/>
            <person name="Ishikawa T."/>
            <person name="Jinno K."/>
            <person name="Kato Y."/>
            <person name="Kirimura K."/>
            <person name="Mizutani O."/>
            <person name="Nakasone K."/>
            <person name="Sano M."/>
            <person name="Shiraishi Y."/>
            <person name="Tsukahara M."/>
            <person name="Gomi K."/>
        </authorList>
    </citation>
    <scope>NUCLEOTIDE SEQUENCE [LARGE SCALE GENOMIC DNA]</scope>
    <source>
        <strain evidence="1 2">RIB 2604</strain>
    </source>
</reference>
<reference evidence="2" key="2">
    <citation type="submission" date="2016-02" db="EMBL/GenBank/DDBJ databases">
        <title>Genome sequencing of Aspergillus luchuensis NBRC 4314.</title>
        <authorList>
            <person name="Yamada O."/>
        </authorList>
    </citation>
    <scope>NUCLEOTIDE SEQUENCE [LARGE SCALE GENOMIC DNA]</scope>
    <source>
        <strain evidence="2">RIB 2604</strain>
    </source>
</reference>
<proteinExistence type="predicted"/>
<accession>A0A146FIM4</accession>